<dbReference type="EMBL" id="CP012752">
    <property type="protein sequence ID" value="ALG12484.1"/>
    <property type="molecule type" value="Genomic_DNA"/>
</dbReference>
<sequence length="103" mass="10839">MALYQRDGQLTFFDVTLAAPRGKAFTAGTYVGAQRAAFRDNTAPGIDVVAHGRGCSNTYGSFTVHRVEYGSNGAPAVLVADFEQHCESPGAPALRGSVTYNAP</sequence>
<gene>
    <name evidence="1" type="ORF">AOZ06_41490</name>
</gene>
<keyword evidence="2" id="KW-1185">Reference proteome</keyword>
<evidence type="ECO:0000313" key="2">
    <source>
        <dbReference type="Proteomes" id="UP000063699"/>
    </source>
</evidence>
<dbReference type="KEGG" id="kphy:AOZ06_41490"/>
<dbReference type="Proteomes" id="UP000063699">
    <property type="component" value="Chromosome"/>
</dbReference>
<protein>
    <submittedName>
        <fullName evidence="1">Uncharacterized protein</fullName>
    </submittedName>
</protein>
<evidence type="ECO:0000313" key="1">
    <source>
        <dbReference type="EMBL" id="ALG12484.1"/>
    </source>
</evidence>
<accession>A0A0N9IC38</accession>
<name>A0A0N9IC38_9PSEU</name>
<dbReference type="AlphaFoldDB" id="A0A0N9IC38"/>
<reference evidence="1 2" key="1">
    <citation type="submission" date="2015-07" db="EMBL/GenBank/DDBJ databases">
        <title>Genome sequencing of Kibdelosporangium phytohabitans.</title>
        <authorList>
            <person name="Qin S."/>
            <person name="Xing K."/>
        </authorList>
    </citation>
    <scope>NUCLEOTIDE SEQUENCE [LARGE SCALE GENOMIC DNA]</scope>
    <source>
        <strain evidence="1 2">KLBMP1111</strain>
    </source>
</reference>
<proteinExistence type="predicted"/>
<organism evidence="1 2">
    <name type="scientific">Kibdelosporangium phytohabitans</name>
    <dbReference type="NCBI Taxonomy" id="860235"/>
    <lineage>
        <taxon>Bacteria</taxon>
        <taxon>Bacillati</taxon>
        <taxon>Actinomycetota</taxon>
        <taxon>Actinomycetes</taxon>
        <taxon>Pseudonocardiales</taxon>
        <taxon>Pseudonocardiaceae</taxon>
        <taxon>Kibdelosporangium</taxon>
    </lineage>
</organism>